<dbReference type="CDD" id="cd04791">
    <property type="entry name" value="LanC_SerThrkinase"/>
    <property type="match status" value="1"/>
</dbReference>
<dbReference type="SMART" id="SM00220">
    <property type="entry name" value="S_TKc"/>
    <property type="match status" value="1"/>
</dbReference>
<evidence type="ECO:0000313" key="11">
    <source>
        <dbReference type="Proteomes" id="UP000271291"/>
    </source>
</evidence>
<dbReference type="EMBL" id="CP034687">
    <property type="protein sequence ID" value="AZS89564.1"/>
    <property type="molecule type" value="Genomic_DNA"/>
</dbReference>
<evidence type="ECO:0000256" key="3">
    <source>
        <dbReference type="ARBA" id="ARBA00022741"/>
    </source>
</evidence>
<accession>A0A3Q9L235</accession>
<feature type="compositionally biased region" description="Low complexity" evidence="7">
    <location>
        <begin position="592"/>
        <end position="609"/>
    </location>
</feature>
<keyword evidence="9" id="KW-0723">Serine/threonine-protein kinase</keyword>
<dbReference type="InterPro" id="IPR000719">
    <property type="entry name" value="Prot_kinase_dom"/>
</dbReference>
<dbReference type="OrthoDB" id="1492512at2"/>
<dbReference type="SMART" id="SM01260">
    <property type="entry name" value="LANC_like"/>
    <property type="match status" value="1"/>
</dbReference>
<reference evidence="9 11" key="2">
    <citation type="submission" date="2018-12" db="EMBL/GenBank/DDBJ databases">
        <title>Streptomyces griseoviridis F1-27 complete genome.</title>
        <authorList>
            <person name="Mariita R.M."/>
            <person name="Sello J.K."/>
        </authorList>
    </citation>
    <scope>NUCLEOTIDE SEQUENCE [LARGE SCALE GENOMIC DNA]</scope>
    <source>
        <strain evidence="9 11">F1-27</strain>
    </source>
</reference>
<keyword evidence="6" id="KW-0479">Metal-binding</keyword>
<dbReference type="InterPro" id="IPR008266">
    <property type="entry name" value="Tyr_kinase_AS"/>
</dbReference>
<dbReference type="InterPro" id="IPR007822">
    <property type="entry name" value="LANC-like"/>
</dbReference>
<dbReference type="InterPro" id="IPR050660">
    <property type="entry name" value="NEK_Ser/Thr_kinase"/>
</dbReference>
<dbReference type="EMBL" id="CP029078">
    <property type="protein sequence ID" value="QCN83600.1"/>
    <property type="molecule type" value="Genomic_DNA"/>
</dbReference>
<dbReference type="PROSITE" id="PS50011">
    <property type="entry name" value="PROTEIN_KINASE_DOM"/>
    <property type="match status" value="1"/>
</dbReference>
<sequence>MVGLVTRPVPARGTRHGTDPLGGRRHGLRVAPAPVRLRGRPHRPRPEAAPVRRGHRRRDRPRRSARRREDGPRPSCRGFPNAGLPDQEALWDGAARPRRDRGNRSQEVMSVPSLSLRSLVRAVLDDLGASGWTFDEDDVWCRVAPPSAAARVQGWKLHVSATALSAPHVLDRAARVLAAGGCAFKFARSLDLVEEMTSASYDRAQCGKFLTAYPDDDDHFRDLADRLDAATAGLPGPAILSDRPLRAGSLVHYRYGAFRGVPVLNNDGSFETRLREPGGAAVTDPRKPWFCPPAWAELPLAGTPGRPPATPAEPSSVLLAGRFVVKEAIRHSARGGVYRALDEHTGTEVVVKQARAHVAEGLTGSDARALLRREAEMLTALKGVCPERVDAFEKDGHAFLVESLISGETLSQWVRRRYADGGPGVAPATAVAMAGRLAALLAEVHRRGLVHQDFTPNNIMVDDDGRLWLIDPEWATVPGAWTYRAHTPGFAAPEQCAGPRFGPAHGPAADLYSLGAVLCHLTTGVVPPAARDDRRERSPAHRVGELLALIRPERAAARRLEPAILGLTVHRPEHRWTMERFAASLADRTPAVAPAPERAGGPAPAVAAPRPVPDGDLRRLVEDGLTHLTRALRPSTAVEGQAGPPSRRRLWKAGPFGDTTDPCAVQHGSAGVLAVLGRATELLDGDQLHASHGLLARWTDERRASVPRLLPGLYFGRAGTAWALHDAARRLDDPAMARRAADLALAVPVRWPNPDVCHGAAGAGMAQLHFWQTTHEPAFLDRIVACADGLVECAETVRGRIVWPVPADFDSALAGARHLGFAHGVAGVASFLLGAARATGNQEYAELAAAAGATLVAEAERGPWGARWRTDLDHEPGSGLLHHWCSGSTGVGTFLLRLWRATGDTTHLRLAEQAGAAAHAARWTSSTAACHGIAGDGDFLLDLADAVPEGPYRSWAGDLAAVLRLRAVVRDGLLLVPDESGTSVRPDARTGVAGTVSFLLRLLHGGPTPWMPDPATWSARAPG</sequence>
<evidence type="ECO:0000256" key="4">
    <source>
        <dbReference type="ARBA" id="ARBA00022777"/>
    </source>
</evidence>
<dbReference type="InterPro" id="IPR058053">
    <property type="entry name" value="RamC_C"/>
</dbReference>
<dbReference type="PANTHER" id="PTHR43671:SF13">
    <property type="entry name" value="SERINE_THREONINE-PROTEIN KINASE NEK2"/>
    <property type="match status" value="1"/>
</dbReference>
<dbReference type="Pfam" id="PF05147">
    <property type="entry name" value="LANC_like"/>
    <property type="match status" value="1"/>
</dbReference>
<dbReference type="InterPro" id="IPR011009">
    <property type="entry name" value="Kinase-like_dom_sf"/>
</dbReference>
<dbReference type="InterPro" id="IPR057929">
    <property type="entry name" value="RamC_N"/>
</dbReference>
<evidence type="ECO:0000256" key="2">
    <source>
        <dbReference type="ARBA" id="ARBA00022679"/>
    </source>
</evidence>
<dbReference type="PROSITE" id="PS00109">
    <property type="entry name" value="PROTEIN_KINASE_TYR"/>
    <property type="match status" value="1"/>
</dbReference>
<evidence type="ECO:0000313" key="12">
    <source>
        <dbReference type="Proteomes" id="UP000501753"/>
    </source>
</evidence>
<dbReference type="Pfam" id="PF25816">
    <property type="entry name" value="RamC_N"/>
    <property type="match status" value="1"/>
</dbReference>
<evidence type="ECO:0000256" key="1">
    <source>
        <dbReference type="ARBA" id="ARBA00012513"/>
    </source>
</evidence>
<dbReference type="Pfam" id="PF00069">
    <property type="entry name" value="Pkinase"/>
    <property type="match status" value="1"/>
</dbReference>
<keyword evidence="5" id="KW-0067">ATP-binding</keyword>
<dbReference type="SUPFAM" id="SSF56112">
    <property type="entry name" value="Protein kinase-like (PK-like)"/>
    <property type="match status" value="1"/>
</dbReference>
<dbReference type="GO" id="GO:0005524">
    <property type="term" value="F:ATP binding"/>
    <property type="evidence" value="ECO:0007669"/>
    <property type="project" value="UniProtKB-KW"/>
</dbReference>
<keyword evidence="2" id="KW-0808">Transferase</keyword>
<feature type="domain" description="Protein kinase" evidence="8">
    <location>
        <begin position="323"/>
        <end position="592"/>
    </location>
</feature>
<feature type="region of interest" description="Disordered" evidence="7">
    <location>
        <begin position="1"/>
        <end position="89"/>
    </location>
</feature>
<dbReference type="Gene3D" id="1.10.510.10">
    <property type="entry name" value="Transferase(Phosphotransferase) domain 1"/>
    <property type="match status" value="1"/>
</dbReference>
<dbReference type="SUPFAM" id="SSF158745">
    <property type="entry name" value="LanC-like"/>
    <property type="match status" value="1"/>
</dbReference>
<feature type="binding site" evidence="6">
    <location>
        <position position="930"/>
    </location>
    <ligand>
        <name>Zn(2+)</name>
        <dbReference type="ChEBI" id="CHEBI:29105"/>
    </ligand>
</feature>
<evidence type="ECO:0000313" key="9">
    <source>
        <dbReference type="EMBL" id="AZS89564.1"/>
    </source>
</evidence>
<dbReference type="AlphaFoldDB" id="A0A3Q9L235"/>
<dbReference type="Proteomes" id="UP000271291">
    <property type="component" value="Chromosome"/>
</dbReference>
<feature type="compositionally biased region" description="Basic residues" evidence="7">
    <location>
        <begin position="52"/>
        <end position="66"/>
    </location>
</feature>
<feature type="region of interest" description="Disordered" evidence="7">
    <location>
        <begin position="592"/>
        <end position="615"/>
    </location>
</feature>
<keyword evidence="4 9" id="KW-0418">Kinase</keyword>
<dbReference type="GO" id="GO:0031179">
    <property type="term" value="P:peptide modification"/>
    <property type="evidence" value="ECO:0007669"/>
    <property type="project" value="InterPro"/>
</dbReference>
<dbReference type="NCBIfam" id="NF038150">
    <property type="entry name" value="lanthi_synth_IV"/>
    <property type="match status" value="1"/>
</dbReference>
<keyword evidence="12" id="KW-1185">Reference proteome</keyword>
<dbReference type="PANTHER" id="PTHR43671">
    <property type="entry name" value="SERINE/THREONINE-PROTEIN KINASE NEK"/>
    <property type="match status" value="1"/>
</dbReference>
<feature type="binding site" evidence="6">
    <location>
        <position position="931"/>
    </location>
    <ligand>
        <name>Zn(2+)</name>
        <dbReference type="ChEBI" id="CHEBI:29105"/>
    </ligand>
</feature>
<dbReference type="KEGG" id="sgd:ELQ87_38940"/>
<name>A0A3Q9L235_STRGD</name>
<evidence type="ECO:0000259" key="8">
    <source>
        <dbReference type="PROSITE" id="PS50011"/>
    </source>
</evidence>
<organism evidence="9 11">
    <name type="scientific">Streptomyces griseoviridis</name>
    <dbReference type="NCBI Taxonomy" id="45398"/>
    <lineage>
        <taxon>Bacteria</taxon>
        <taxon>Bacillati</taxon>
        <taxon>Actinomycetota</taxon>
        <taxon>Actinomycetes</taxon>
        <taxon>Kitasatosporales</taxon>
        <taxon>Streptomycetaceae</taxon>
        <taxon>Streptomyces</taxon>
    </lineage>
</organism>
<dbReference type="Gene3D" id="3.30.200.20">
    <property type="entry name" value="Phosphorylase Kinase, domain 1"/>
    <property type="match status" value="1"/>
</dbReference>
<evidence type="ECO:0000256" key="6">
    <source>
        <dbReference type="PIRSR" id="PIRSR607822-1"/>
    </source>
</evidence>
<dbReference type="GO" id="GO:0004674">
    <property type="term" value="F:protein serine/threonine kinase activity"/>
    <property type="evidence" value="ECO:0007669"/>
    <property type="project" value="UniProtKB-KW"/>
</dbReference>
<feature type="binding site" evidence="6">
    <location>
        <position position="885"/>
    </location>
    <ligand>
        <name>Zn(2+)</name>
        <dbReference type="ChEBI" id="CHEBI:29105"/>
    </ligand>
</feature>
<gene>
    <name evidence="10" type="ORF">DDJ31_00295</name>
    <name evidence="9" type="ORF">ELQ87_38940</name>
</gene>
<evidence type="ECO:0000313" key="10">
    <source>
        <dbReference type="EMBL" id="QCN83600.1"/>
    </source>
</evidence>
<reference evidence="10 12" key="1">
    <citation type="submission" date="2018-04" db="EMBL/GenBank/DDBJ databases">
        <title>Complete genome sequences of Streptomyces griseoviridis K61 and characterization of antagonistic properties of biological control agents.</title>
        <authorList>
            <person name="Mariita R.M."/>
            <person name="Sello J.K."/>
        </authorList>
    </citation>
    <scope>NUCLEOTIDE SEQUENCE [LARGE SCALE GENOMIC DNA]</scope>
    <source>
        <strain evidence="10 12">K61</strain>
    </source>
</reference>
<dbReference type="Gene3D" id="1.50.10.20">
    <property type="match status" value="1"/>
</dbReference>
<evidence type="ECO:0000256" key="5">
    <source>
        <dbReference type="ARBA" id="ARBA00022840"/>
    </source>
</evidence>
<protein>
    <recommendedName>
        <fullName evidence="1">non-specific serine/threonine protein kinase</fullName>
        <ecNumber evidence="1">2.7.11.1</ecNumber>
    </recommendedName>
</protein>
<dbReference type="PRINTS" id="PR01950">
    <property type="entry name" value="LANCSUPER"/>
</dbReference>
<dbReference type="GO" id="GO:0046872">
    <property type="term" value="F:metal ion binding"/>
    <property type="evidence" value="ECO:0007669"/>
    <property type="project" value="UniProtKB-KW"/>
</dbReference>
<dbReference type="Proteomes" id="UP000501753">
    <property type="component" value="Chromosome"/>
</dbReference>
<dbReference type="EC" id="2.7.11.1" evidence="1"/>
<evidence type="ECO:0000256" key="7">
    <source>
        <dbReference type="SAM" id="MobiDB-lite"/>
    </source>
</evidence>
<keyword evidence="6" id="KW-0862">Zinc</keyword>
<proteinExistence type="predicted"/>
<keyword evidence="3" id="KW-0547">Nucleotide-binding</keyword>